<dbReference type="Proteomes" id="UP001595075">
    <property type="component" value="Unassembled WGS sequence"/>
</dbReference>
<keyword evidence="2" id="KW-1185">Reference proteome</keyword>
<name>A0ABR4CS74_9HELO</name>
<gene>
    <name evidence="1" type="ORF">VTL71DRAFT_11574</name>
</gene>
<comment type="caution">
    <text evidence="1">The sequence shown here is derived from an EMBL/GenBank/DDBJ whole genome shotgun (WGS) entry which is preliminary data.</text>
</comment>
<evidence type="ECO:0000313" key="1">
    <source>
        <dbReference type="EMBL" id="KAL2072231.1"/>
    </source>
</evidence>
<sequence length="102" mass="12135">MLASYLSFFEWKAIWLRMLRWRAIWNWTENWAENLAGDWHWSRRLLYCIVFCSNESEKTSRLGLSERYTRCSTSPINSASTTLIINQSTPPTCTAQLQIRRL</sequence>
<protein>
    <submittedName>
        <fullName evidence="1">Uncharacterized protein</fullName>
    </submittedName>
</protein>
<organism evidence="1 2">
    <name type="scientific">Oculimacula yallundae</name>
    <dbReference type="NCBI Taxonomy" id="86028"/>
    <lineage>
        <taxon>Eukaryota</taxon>
        <taxon>Fungi</taxon>
        <taxon>Dikarya</taxon>
        <taxon>Ascomycota</taxon>
        <taxon>Pezizomycotina</taxon>
        <taxon>Leotiomycetes</taxon>
        <taxon>Helotiales</taxon>
        <taxon>Ploettnerulaceae</taxon>
        <taxon>Oculimacula</taxon>
    </lineage>
</organism>
<accession>A0ABR4CS74</accession>
<dbReference type="EMBL" id="JAZHXI010000004">
    <property type="protein sequence ID" value="KAL2072231.1"/>
    <property type="molecule type" value="Genomic_DNA"/>
</dbReference>
<reference evidence="1 2" key="1">
    <citation type="journal article" date="2024" name="Commun. Biol.">
        <title>Comparative genomic analysis of thermophilic fungi reveals convergent evolutionary adaptations and gene losses.</title>
        <authorList>
            <person name="Steindorff A.S."/>
            <person name="Aguilar-Pontes M.V."/>
            <person name="Robinson A.J."/>
            <person name="Andreopoulos B."/>
            <person name="LaButti K."/>
            <person name="Kuo A."/>
            <person name="Mondo S."/>
            <person name="Riley R."/>
            <person name="Otillar R."/>
            <person name="Haridas S."/>
            <person name="Lipzen A."/>
            <person name="Grimwood J."/>
            <person name="Schmutz J."/>
            <person name="Clum A."/>
            <person name="Reid I.D."/>
            <person name="Moisan M.C."/>
            <person name="Butler G."/>
            <person name="Nguyen T.T.M."/>
            <person name="Dewar K."/>
            <person name="Conant G."/>
            <person name="Drula E."/>
            <person name="Henrissat B."/>
            <person name="Hansel C."/>
            <person name="Singer S."/>
            <person name="Hutchinson M.I."/>
            <person name="de Vries R.P."/>
            <person name="Natvig D.O."/>
            <person name="Powell A.J."/>
            <person name="Tsang A."/>
            <person name="Grigoriev I.V."/>
        </authorList>
    </citation>
    <scope>NUCLEOTIDE SEQUENCE [LARGE SCALE GENOMIC DNA]</scope>
    <source>
        <strain evidence="1 2">CBS 494.80</strain>
    </source>
</reference>
<proteinExistence type="predicted"/>
<evidence type="ECO:0000313" key="2">
    <source>
        <dbReference type="Proteomes" id="UP001595075"/>
    </source>
</evidence>